<evidence type="ECO:0000256" key="1">
    <source>
        <dbReference type="SAM" id="MobiDB-lite"/>
    </source>
</evidence>
<protein>
    <submittedName>
        <fullName evidence="2">Uncharacterized protein</fullName>
    </submittedName>
</protein>
<dbReference type="AlphaFoldDB" id="A0A8T0PXI6"/>
<proteinExistence type="predicted"/>
<keyword evidence="3" id="KW-1185">Reference proteome</keyword>
<dbReference type="EMBL" id="CM029050">
    <property type="protein sequence ID" value="KAG2567227.1"/>
    <property type="molecule type" value="Genomic_DNA"/>
</dbReference>
<reference evidence="2" key="1">
    <citation type="submission" date="2020-05" db="EMBL/GenBank/DDBJ databases">
        <title>WGS assembly of Panicum virgatum.</title>
        <authorList>
            <person name="Lovell J.T."/>
            <person name="Jenkins J."/>
            <person name="Shu S."/>
            <person name="Juenger T.E."/>
            <person name="Schmutz J."/>
        </authorList>
    </citation>
    <scope>NUCLEOTIDE SEQUENCE</scope>
    <source>
        <strain evidence="2">AP13</strain>
    </source>
</reference>
<accession>A0A8T0PXI6</accession>
<gene>
    <name evidence="2" type="ORF">PVAP13_7NG259300</name>
</gene>
<comment type="caution">
    <text evidence="2">The sequence shown here is derived from an EMBL/GenBank/DDBJ whole genome shotgun (WGS) entry which is preliminary data.</text>
</comment>
<evidence type="ECO:0000313" key="3">
    <source>
        <dbReference type="Proteomes" id="UP000823388"/>
    </source>
</evidence>
<evidence type="ECO:0000313" key="2">
    <source>
        <dbReference type="EMBL" id="KAG2567227.1"/>
    </source>
</evidence>
<feature type="region of interest" description="Disordered" evidence="1">
    <location>
        <begin position="50"/>
        <end position="76"/>
    </location>
</feature>
<sequence length="101" mass="10850">MSSLTPGGSRLLHLPTCRTCRERGGEVVARELVSTELLCLCFEGDTVAPNRRPDIKEDVFPGDHPTPPAQPQTSHDSACSWIVAPTHHMLGLTRACSASTA</sequence>
<organism evidence="2 3">
    <name type="scientific">Panicum virgatum</name>
    <name type="common">Blackwell switchgrass</name>
    <dbReference type="NCBI Taxonomy" id="38727"/>
    <lineage>
        <taxon>Eukaryota</taxon>
        <taxon>Viridiplantae</taxon>
        <taxon>Streptophyta</taxon>
        <taxon>Embryophyta</taxon>
        <taxon>Tracheophyta</taxon>
        <taxon>Spermatophyta</taxon>
        <taxon>Magnoliopsida</taxon>
        <taxon>Liliopsida</taxon>
        <taxon>Poales</taxon>
        <taxon>Poaceae</taxon>
        <taxon>PACMAD clade</taxon>
        <taxon>Panicoideae</taxon>
        <taxon>Panicodae</taxon>
        <taxon>Paniceae</taxon>
        <taxon>Panicinae</taxon>
        <taxon>Panicum</taxon>
        <taxon>Panicum sect. Hiantes</taxon>
    </lineage>
</organism>
<name>A0A8T0PXI6_PANVG</name>
<feature type="compositionally biased region" description="Basic and acidic residues" evidence="1">
    <location>
        <begin position="51"/>
        <end position="61"/>
    </location>
</feature>
<dbReference type="Proteomes" id="UP000823388">
    <property type="component" value="Chromosome 7N"/>
</dbReference>